<protein>
    <submittedName>
        <fullName evidence="2">GNAT family N-acetyltransferase</fullName>
    </submittedName>
</protein>
<evidence type="ECO:0000313" key="2">
    <source>
        <dbReference type="EMBL" id="PSU48346.1"/>
    </source>
</evidence>
<dbReference type="PANTHER" id="PTHR43415:SF5">
    <property type="entry name" value="ACETYLTRANSFERASE"/>
    <property type="match status" value="1"/>
</dbReference>
<evidence type="ECO:0000313" key="3">
    <source>
        <dbReference type="Proteomes" id="UP000240987"/>
    </source>
</evidence>
<dbReference type="AlphaFoldDB" id="A0A2T3JHB0"/>
<dbReference type="SUPFAM" id="SSF55729">
    <property type="entry name" value="Acyl-CoA N-acyltransferases (Nat)"/>
    <property type="match status" value="1"/>
</dbReference>
<dbReference type="GO" id="GO:0016747">
    <property type="term" value="F:acyltransferase activity, transferring groups other than amino-acyl groups"/>
    <property type="evidence" value="ECO:0007669"/>
    <property type="project" value="InterPro"/>
</dbReference>
<dbReference type="Pfam" id="PF00583">
    <property type="entry name" value="Acetyltransf_1"/>
    <property type="match status" value="1"/>
</dbReference>
<evidence type="ECO:0000259" key="1">
    <source>
        <dbReference type="PROSITE" id="PS51186"/>
    </source>
</evidence>
<dbReference type="Proteomes" id="UP000240987">
    <property type="component" value="Unassembled WGS sequence"/>
</dbReference>
<accession>A0A2T3JHB0</accession>
<reference evidence="2 3" key="1">
    <citation type="submission" date="2018-01" db="EMBL/GenBank/DDBJ databases">
        <title>Whole genome sequencing of Histamine producing bacteria.</title>
        <authorList>
            <person name="Butler K."/>
        </authorList>
    </citation>
    <scope>NUCLEOTIDE SEQUENCE [LARGE SCALE GENOMIC DNA]</scope>
    <source>
        <strain evidence="2 3">JCM 12947</strain>
    </source>
</reference>
<sequence length="159" mass="18487">MHLEKFTTMDYVLLVNWIPTEEFNYLWGGPIYEYPLTEQQIITHVTRPEITPFILRHGDKNIGYIELLQESQTTYRLCRVLIGDKVQRGKGSGKVLVELAIDYAKTVLDAKKVNLAVFGHNKRAINCYQSLGFKVTNEETDLRIFNDQNWTLLYMTKAL</sequence>
<name>A0A2T3JHB0_9GAMM</name>
<comment type="caution">
    <text evidence="2">The sequence shown here is derived from an EMBL/GenBank/DDBJ whole genome shotgun (WGS) entry which is preliminary data.</text>
</comment>
<dbReference type="EMBL" id="PYMJ01000010">
    <property type="protein sequence ID" value="PSU48346.1"/>
    <property type="molecule type" value="Genomic_DNA"/>
</dbReference>
<dbReference type="OrthoDB" id="326501at2"/>
<organism evidence="2 3">
    <name type="scientific">Photobacterium frigidiphilum</name>
    <dbReference type="NCBI Taxonomy" id="264736"/>
    <lineage>
        <taxon>Bacteria</taxon>
        <taxon>Pseudomonadati</taxon>
        <taxon>Pseudomonadota</taxon>
        <taxon>Gammaproteobacteria</taxon>
        <taxon>Vibrionales</taxon>
        <taxon>Vibrionaceae</taxon>
        <taxon>Photobacterium</taxon>
    </lineage>
</organism>
<dbReference type="PANTHER" id="PTHR43415">
    <property type="entry name" value="SPERMIDINE N(1)-ACETYLTRANSFERASE"/>
    <property type="match status" value="1"/>
</dbReference>
<dbReference type="Gene3D" id="3.40.630.30">
    <property type="match status" value="1"/>
</dbReference>
<gene>
    <name evidence="2" type="ORF">C9J12_12080</name>
</gene>
<dbReference type="InterPro" id="IPR016181">
    <property type="entry name" value="Acyl_CoA_acyltransferase"/>
</dbReference>
<keyword evidence="2" id="KW-0808">Transferase</keyword>
<dbReference type="RefSeq" id="WP_107242948.1">
    <property type="nucleotide sequence ID" value="NZ_PYMJ01000010.1"/>
</dbReference>
<proteinExistence type="predicted"/>
<dbReference type="InterPro" id="IPR000182">
    <property type="entry name" value="GNAT_dom"/>
</dbReference>
<feature type="domain" description="N-acetyltransferase" evidence="1">
    <location>
        <begin position="1"/>
        <end position="159"/>
    </location>
</feature>
<keyword evidence="3" id="KW-1185">Reference proteome</keyword>
<dbReference type="PROSITE" id="PS51186">
    <property type="entry name" value="GNAT"/>
    <property type="match status" value="1"/>
</dbReference>